<feature type="region of interest" description="Disordered" evidence="1">
    <location>
        <begin position="21"/>
        <end position="64"/>
    </location>
</feature>
<evidence type="ECO:0000313" key="2">
    <source>
        <dbReference type="EMBL" id="KAF1947297.1"/>
    </source>
</evidence>
<accession>A0A6A5TEF6</accession>
<dbReference type="AlphaFoldDB" id="A0A6A5TEF6"/>
<dbReference type="EMBL" id="ML975999">
    <property type="protein sequence ID" value="KAF1947297.1"/>
    <property type="molecule type" value="Genomic_DNA"/>
</dbReference>
<sequence length="188" mass="20128">MPQSGFFQVATIAQQHGRVCGSCSSNSKDVQTPTQRSHNDAESYMQQPHTKTSTNNSTPDTSTNTMFNINPGPRNIYIVTDTWYPTASSLKASIGTTTILSAHSTKSAANARAKKTIYENDGGCSVDVNKIIEEVKKGLYTGIGVGGKEEKEGGCFARKCEVEGRIVDEDSDSEEGSGGSEGVDVEMF</sequence>
<protein>
    <submittedName>
        <fullName evidence="2">Uncharacterized protein</fullName>
    </submittedName>
</protein>
<dbReference type="Proteomes" id="UP000800038">
    <property type="component" value="Unassembled WGS sequence"/>
</dbReference>
<evidence type="ECO:0000313" key="3">
    <source>
        <dbReference type="Proteomes" id="UP000800038"/>
    </source>
</evidence>
<feature type="compositionally biased region" description="Low complexity" evidence="1">
    <location>
        <begin position="50"/>
        <end position="64"/>
    </location>
</feature>
<reference evidence="2" key="1">
    <citation type="journal article" date="2020" name="Stud. Mycol.">
        <title>101 Dothideomycetes genomes: a test case for predicting lifestyles and emergence of pathogens.</title>
        <authorList>
            <person name="Haridas S."/>
            <person name="Albert R."/>
            <person name="Binder M."/>
            <person name="Bloem J."/>
            <person name="Labutti K."/>
            <person name="Salamov A."/>
            <person name="Andreopoulos B."/>
            <person name="Baker S."/>
            <person name="Barry K."/>
            <person name="Bills G."/>
            <person name="Bluhm B."/>
            <person name="Cannon C."/>
            <person name="Castanera R."/>
            <person name="Culley D."/>
            <person name="Daum C."/>
            <person name="Ezra D."/>
            <person name="Gonzalez J."/>
            <person name="Henrissat B."/>
            <person name="Kuo A."/>
            <person name="Liang C."/>
            <person name="Lipzen A."/>
            <person name="Lutzoni F."/>
            <person name="Magnuson J."/>
            <person name="Mondo S."/>
            <person name="Nolan M."/>
            <person name="Ohm R."/>
            <person name="Pangilinan J."/>
            <person name="Park H.-J."/>
            <person name="Ramirez L."/>
            <person name="Alfaro M."/>
            <person name="Sun H."/>
            <person name="Tritt A."/>
            <person name="Yoshinaga Y."/>
            <person name="Zwiers L.-H."/>
            <person name="Turgeon B."/>
            <person name="Goodwin S."/>
            <person name="Spatafora J."/>
            <person name="Crous P."/>
            <person name="Grigoriev I."/>
        </authorList>
    </citation>
    <scope>NUCLEOTIDE SEQUENCE</scope>
    <source>
        <strain evidence="2">CBS 161.51</strain>
    </source>
</reference>
<evidence type="ECO:0000256" key="1">
    <source>
        <dbReference type="SAM" id="MobiDB-lite"/>
    </source>
</evidence>
<proteinExistence type="predicted"/>
<gene>
    <name evidence="2" type="ORF">EJ02DRAFT_486073</name>
</gene>
<feature type="compositionally biased region" description="Polar residues" evidence="1">
    <location>
        <begin position="22"/>
        <end position="36"/>
    </location>
</feature>
<organism evidence="2 3">
    <name type="scientific">Clathrospora elynae</name>
    <dbReference type="NCBI Taxonomy" id="706981"/>
    <lineage>
        <taxon>Eukaryota</taxon>
        <taxon>Fungi</taxon>
        <taxon>Dikarya</taxon>
        <taxon>Ascomycota</taxon>
        <taxon>Pezizomycotina</taxon>
        <taxon>Dothideomycetes</taxon>
        <taxon>Pleosporomycetidae</taxon>
        <taxon>Pleosporales</taxon>
        <taxon>Diademaceae</taxon>
        <taxon>Clathrospora</taxon>
    </lineage>
</organism>
<name>A0A6A5TEF6_9PLEO</name>
<dbReference type="OrthoDB" id="3766329at2759"/>
<keyword evidence="3" id="KW-1185">Reference proteome</keyword>
<feature type="region of interest" description="Disordered" evidence="1">
    <location>
        <begin position="166"/>
        <end position="188"/>
    </location>
</feature>